<dbReference type="InterPro" id="IPR012337">
    <property type="entry name" value="RNaseH-like_sf"/>
</dbReference>
<reference evidence="2 3" key="1">
    <citation type="journal article" date="2018" name="PLoS Genet.">
        <title>Population sequencing reveals clonal diversity and ancestral inbreeding in the grapevine cultivar Chardonnay.</title>
        <authorList>
            <person name="Roach M.J."/>
            <person name="Johnson D.L."/>
            <person name="Bohlmann J."/>
            <person name="van Vuuren H.J."/>
            <person name="Jones S.J."/>
            <person name="Pretorius I.S."/>
            <person name="Schmidt S.A."/>
            <person name="Borneman A.R."/>
        </authorList>
    </citation>
    <scope>NUCLEOTIDE SEQUENCE [LARGE SCALE GENOMIC DNA]</scope>
    <source>
        <strain evidence="3">cv. Chardonnay</strain>
        <tissue evidence="2">Leaf</tissue>
    </source>
</reference>
<dbReference type="Pfam" id="PF00078">
    <property type="entry name" value="RVT_1"/>
    <property type="match status" value="1"/>
</dbReference>
<sequence>MTFYQHSSMMVLHMMRGMSFLPDMGLGRHQHGPMQFVATVDHDTPFGLGFVPTEADYKYMVRLHKERVGARLTCTPFDYLVRSYKMSLADYFVRGSEVHSHMGDFGAVTDIDGVDELQHHFLSLCFSEETIDCGAVVKPTEVIDEVVSHYEYWDEMDMLSMSQIAKMVQPEPASTFDLFRVFAIDVAKEIQTVLAPKIMEDVTVGDDLFEDTFSSIEGASDFVDPSLSFDILSRFISRSDDVYDSASMDLSIFEYLPVSCDSICISTPHSPTPQIFDIDNEIALPNSDRDSFDHDLDPIDERVSPTIRDVETVDFGIEDQPRELKIGSSLSIDERDGLIHLLRSYLDVKEEIKKQPSVEFISVVKYPKWLANVIPVPQKDDKSYVIWVENAGATYQRVATTLFHDMMHRDVEVYVDDMIVKSQGKVDHLAALERFFERIRKFRLRLNPKKCTFGVTFGKLLGHMVMPHMSGRPLLLYLSVSDMGLRCMLAQFDDSGNDVSLGHQEIETLHDRAFSALDFLPRFVESIKESIITDHLASLLISEGRPVDDDFPDEEFIVMTSLSGWRMYFDGATNHSRFGICILLIFPQGDHIPRSNRLAFSYRHPSTNNIVEYEACILGLETTLELGIRQMEEFGDSNLSSFAPAYCCLIGETEVQENLPWYHDIYRFLRSNTYPEAAIAKDQRALRQLTTRFVICGETLYRRSTDGMLLLCLGQASVDRVMREVHAGGCGLHMGGHMLAPEVDTLLQKYGIRHHRSSAYRPQTNGSVEVANKNIKKILRKMVETYRDWSEELSFALWAYRSFFRISTGATPYSLVYGMKAVLPVETEMDERRLRATDHVQAYKRKMARAFMKWVKSGLFQKDDLVLRILRGLVGDPREKFRPSWNEPDVIRELTPEGAAWLTDLDGN</sequence>
<dbReference type="PANTHER" id="PTHR48475:SF1">
    <property type="entry name" value="RNASE H TYPE-1 DOMAIN-CONTAINING PROTEIN"/>
    <property type="match status" value="1"/>
</dbReference>
<dbReference type="InterPro" id="IPR000477">
    <property type="entry name" value="RT_dom"/>
</dbReference>
<dbReference type="EMBL" id="QGNW01000017">
    <property type="protein sequence ID" value="RVX16092.1"/>
    <property type="molecule type" value="Genomic_DNA"/>
</dbReference>
<evidence type="ECO:0000313" key="2">
    <source>
        <dbReference type="EMBL" id="RVX16092.1"/>
    </source>
</evidence>
<organism evidence="2 3">
    <name type="scientific">Vitis vinifera</name>
    <name type="common">Grape</name>
    <dbReference type="NCBI Taxonomy" id="29760"/>
    <lineage>
        <taxon>Eukaryota</taxon>
        <taxon>Viridiplantae</taxon>
        <taxon>Streptophyta</taxon>
        <taxon>Embryophyta</taxon>
        <taxon>Tracheophyta</taxon>
        <taxon>Spermatophyta</taxon>
        <taxon>Magnoliopsida</taxon>
        <taxon>eudicotyledons</taxon>
        <taxon>Gunneridae</taxon>
        <taxon>Pentapetalae</taxon>
        <taxon>rosids</taxon>
        <taxon>Vitales</taxon>
        <taxon>Vitaceae</taxon>
        <taxon>Viteae</taxon>
        <taxon>Vitis</taxon>
    </lineage>
</organism>
<dbReference type="InterPro" id="IPR043502">
    <property type="entry name" value="DNA/RNA_pol_sf"/>
</dbReference>
<evidence type="ECO:0000259" key="1">
    <source>
        <dbReference type="PROSITE" id="PS50994"/>
    </source>
</evidence>
<dbReference type="InterPro" id="IPR001584">
    <property type="entry name" value="Integrase_cat-core"/>
</dbReference>
<dbReference type="PANTHER" id="PTHR48475">
    <property type="entry name" value="RIBONUCLEASE H"/>
    <property type="match status" value="1"/>
</dbReference>
<dbReference type="Gene3D" id="3.30.420.10">
    <property type="entry name" value="Ribonuclease H-like superfamily/Ribonuclease H"/>
    <property type="match status" value="2"/>
</dbReference>
<dbReference type="AlphaFoldDB" id="A0A438K4G2"/>
<feature type="domain" description="Integrase catalytic" evidence="1">
    <location>
        <begin position="734"/>
        <end position="820"/>
    </location>
</feature>
<name>A0A438K4G2_VITVI</name>
<comment type="caution">
    <text evidence="2">The sequence shown here is derived from an EMBL/GenBank/DDBJ whole genome shotgun (WGS) entry which is preliminary data.</text>
</comment>
<dbReference type="InterPro" id="IPR036397">
    <property type="entry name" value="RNaseH_sf"/>
</dbReference>
<dbReference type="SUPFAM" id="SSF56672">
    <property type="entry name" value="DNA/RNA polymerases"/>
    <property type="match status" value="1"/>
</dbReference>
<protein>
    <recommendedName>
        <fullName evidence="1">Integrase catalytic domain-containing protein</fullName>
    </recommendedName>
</protein>
<accession>A0A438K4G2</accession>
<dbReference type="Gene3D" id="3.30.70.270">
    <property type="match status" value="1"/>
</dbReference>
<dbReference type="PROSITE" id="PS50994">
    <property type="entry name" value="INTEGRASE"/>
    <property type="match status" value="1"/>
</dbReference>
<proteinExistence type="predicted"/>
<dbReference type="SUPFAM" id="SSF53098">
    <property type="entry name" value="Ribonuclease H-like"/>
    <property type="match status" value="2"/>
</dbReference>
<gene>
    <name evidence="2" type="ORF">CK203_005832</name>
</gene>
<dbReference type="GO" id="GO:0003676">
    <property type="term" value="F:nucleic acid binding"/>
    <property type="evidence" value="ECO:0007669"/>
    <property type="project" value="InterPro"/>
</dbReference>
<dbReference type="Proteomes" id="UP000288805">
    <property type="component" value="Unassembled WGS sequence"/>
</dbReference>
<evidence type="ECO:0000313" key="3">
    <source>
        <dbReference type="Proteomes" id="UP000288805"/>
    </source>
</evidence>
<dbReference type="InterPro" id="IPR043128">
    <property type="entry name" value="Rev_trsase/Diguanyl_cyclase"/>
</dbReference>
<dbReference type="CDD" id="cd01647">
    <property type="entry name" value="RT_LTR"/>
    <property type="match status" value="1"/>
</dbReference>
<dbReference type="GO" id="GO:0015074">
    <property type="term" value="P:DNA integration"/>
    <property type="evidence" value="ECO:0007669"/>
    <property type="project" value="InterPro"/>
</dbReference>